<evidence type="ECO:0000256" key="3">
    <source>
        <dbReference type="ARBA" id="ARBA00023163"/>
    </source>
</evidence>
<dbReference type="PANTHER" id="PTHR30146">
    <property type="entry name" value="LACI-RELATED TRANSCRIPTIONAL REPRESSOR"/>
    <property type="match status" value="1"/>
</dbReference>
<keyword evidence="2" id="KW-0238">DNA-binding</keyword>
<dbReference type="PANTHER" id="PTHR30146:SF155">
    <property type="entry name" value="ALANINE RACEMASE"/>
    <property type="match status" value="1"/>
</dbReference>
<gene>
    <name evidence="5" type="ORF">CNX65_20675</name>
</gene>
<dbReference type="Pfam" id="PF13377">
    <property type="entry name" value="Peripla_BP_3"/>
    <property type="match status" value="1"/>
</dbReference>
<keyword evidence="6" id="KW-1185">Reference proteome</keyword>
<dbReference type="SUPFAM" id="SSF47413">
    <property type="entry name" value="lambda repressor-like DNA-binding domains"/>
    <property type="match status" value="1"/>
</dbReference>
<evidence type="ECO:0000256" key="1">
    <source>
        <dbReference type="ARBA" id="ARBA00023015"/>
    </source>
</evidence>
<dbReference type="SUPFAM" id="SSF53822">
    <property type="entry name" value="Periplasmic binding protein-like I"/>
    <property type="match status" value="1"/>
</dbReference>
<dbReference type="Gene3D" id="3.40.50.2300">
    <property type="match status" value="2"/>
</dbReference>
<accession>A0A290Z8W0</accession>
<dbReference type="InterPro" id="IPR010982">
    <property type="entry name" value="Lambda_DNA-bd_dom_sf"/>
</dbReference>
<dbReference type="InterPro" id="IPR046335">
    <property type="entry name" value="LacI/GalR-like_sensor"/>
</dbReference>
<dbReference type="InterPro" id="IPR028082">
    <property type="entry name" value="Peripla_BP_I"/>
</dbReference>
<keyword evidence="1" id="KW-0805">Transcription regulation</keyword>
<dbReference type="GO" id="GO:0003700">
    <property type="term" value="F:DNA-binding transcription factor activity"/>
    <property type="evidence" value="ECO:0007669"/>
    <property type="project" value="TreeGrafter"/>
</dbReference>
<evidence type="ECO:0000256" key="2">
    <source>
        <dbReference type="ARBA" id="ARBA00023125"/>
    </source>
</evidence>
<dbReference type="InterPro" id="IPR023772">
    <property type="entry name" value="DNA-bd_HTH_TetR-type_CS"/>
</dbReference>
<name>A0A290Z8W0_9PSEU</name>
<dbReference type="Gene3D" id="1.10.260.40">
    <property type="entry name" value="lambda repressor-like DNA-binding domains"/>
    <property type="match status" value="1"/>
</dbReference>
<dbReference type="CDD" id="cd06267">
    <property type="entry name" value="PBP1_LacI_sugar_binding-like"/>
    <property type="match status" value="1"/>
</dbReference>
<evidence type="ECO:0000313" key="6">
    <source>
        <dbReference type="Proteomes" id="UP000218505"/>
    </source>
</evidence>
<dbReference type="PROSITE" id="PS50932">
    <property type="entry name" value="HTH_LACI_2"/>
    <property type="match status" value="1"/>
</dbReference>
<proteinExistence type="predicted"/>
<reference evidence="5" key="1">
    <citation type="submission" date="2017-09" db="EMBL/GenBank/DDBJ databases">
        <title>Complete Genome Sequence of ansamitocin-producing Bacterium Actinosynnema pretiosum X47.</title>
        <authorList>
            <person name="Cao G."/>
            <person name="Zong G."/>
            <person name="Zhong C."/>
            <person name="Fu J."/>
        </authorList>
    </citation>
    <scope>NUCLEOTIDE SEQUENCE [LARGE SCALE GENOMIC DNA]</scope>
    <source>
        <strain evidence="5">X47</strain>
    </source>
</reference>
<dbReference type="KEGG" id="apre:CNX65_20675"/>
<organism evidence="5 6">
    <name type="scientific">Actinosynnema pretiosum</name>
    <dbReference type="NCBI Taxonomy" id="42197"/>
    <lineage>
        <taxon>Bacteria</taxon>
        <taxon>Bacillati</taxon>
        <taxon>Actinomycetota</taxon>
        <taxon>Actinomycetes</taxon>
        <taxon>Pseudonocardiales</taxon>
        <taxon>Pseudonocardiaceae</taxon>
        <taxon>Actinosynnema</taxon>
    </lineage>
</organism>
<dbReference type="CDD" id="cd01392">
    <property type="entry name" value="HTH_LacI"/>
    <property type="match status" value="1"/>
</dbReference>
<evidence type="ECO:0000313" key="5">
    <source>
        <dbReference type="EMBL" id="ATE55399.1"/>
    </source>
</evidence>
<feature type="domain" description="HTH lacI-type" evidence="4">
    <location>
        <begin position="9"/>
        <end position="63"/>
    </location>
</feature>
<dbReference type="Pfam" id="PF00356">
    <property type="entry name" value="LacI"/>
    <property type="match status" value="1"/>
</dbReference>
<sequence length="344" mass="35736">MGRTGSGRPTIADVAARAGVSVGAVSAAVNGKGRLAEATRLRVLAAAAELGWAPSAAAVALRGARVGALGLVLRRDPDLLSSDPHFAQLITGVESALAPLGWGLLLHLVDDGGEERAYRALAAGRRVDGVVLTESRVRDPRFALLRELGLPAALVGTPWRPDPVPTVRARDQHRGITRAVEHLVGLGHRRFGHVSGPEDRVHTRRRRAALRRALGAYGLVPVCVRASGFDPGAAAVAARELLASAERPTAVLFANDSMAAAGLVTARRLGIDVPGELSVVGHDDLPLCELLHPALTTVRQDLVGLGRAAAVTLLAGLGVVDGAGPEEVRPPELVVRESTGPAPR</sequence>
<dbReference type="InterPro" id="IPR000843">
    <property type="entry name" value="HTH_LacI"/>
</dbReference>
<dbReference type="PROSITE" id="PS01081">
    <property type="entry name" value="HTH_TETR_1"/>
    <property type="match status" value="1"/>
</dbReference>
<evidence type="ECO:0000259" key="4">
    <source>
        <dbReference type="PROSITE" id="PS50932"/>
    </source>
</evidence>
<keyword evidence="3" id="KW-0804">Transcription</keyword>
<dbReference type="Proteomes" id="UP000218505">
    <property type="component" value="Chromosome"/>
</dbReference>
<dbReference type="RefSeq" id="WP_096495233.1">
    <property type="nucleotide sequence ID" value="NZ_CP023445.1"/>
</dbReference>
<dbReference type="AlphaFoldDB" id="A0A290Z8W0"/>
<dbReference type="GO" id="GO:0000976">
    <property type="term" value="F:transcription cis-regulatory region binding"/>
    <property type="evidence" value="ECO:0007669"/>
    <property type="project" value="TreeGrafter"/>
</dbReference>
<protein>
    <submittedName>
        <fullName evidence="5">LacI family transcriptional regulator</fullName>
    </submittedName>
</protein>
<dbReference type="EMBL" id="CP023445">
    <property type="protein sequence ID" value="ATE55399.1"/>
    <property type="molecule type" value="Genomic_DNA"/>
</dbReference>
<dbReference type="SMART" id="SM00354">
    <property type="entry name" value="HTH_LACI"/>
    <property type="match status" value="1"/>
</dbReference>
<dbReference type="PROSITE" id="PS00356">
    <property type="entry name" value="HTH_LACI_1"/>
    <property type="match status" value="1"/>
</dbReference>